<evidence type="ECO:0000256" key="1">
    <source>
        <dbReference type="SAM" id="MobiDB-lite"/>
    </source>
</evidence>
<proteinExistence type="predicted"/>
<feature type="region of interest" description="Disordered" evidence="1">
    <location>
        <begin position="142"/>
        <end position="170"/>
    </location>
</feature>
<dbReference type="EMBL" id="CZKA01000009">
    <property type="protein sequence ID" value="CUR54502.1"/>
    <property type="molecule type" value="Genomic_DNA"/>
</dbReference>
<organism evidence="2">
    <name type="scientific">metagenome</name>
    <dbReference type="NCBI Taxonomy" id="256318"/>
    <lineage>
        <taxon>unclassified sequences</taxon>
        <taxon>metagenomes</taxon>
    </lineage>
</organism>
<dbReference type="AlphaFoldDB" id="A0A2P2C1A2"/>
<dbReference type="Gene3D" id="3.40.50.12780">
    <property type="entry name" value="N-terminal domain of ligase-like"/>
    <property type="match status" value="1"/>
</dbReference>
<evidence type="ECO:0000313" key="2">
    <source>
        <dbReference type="EMBL" id="CUR54502.1"/>
    </source>
</evidence>
<protein>
    <recommendedName>
        <fullName evidence="3">AMP-dependent synthetase/ligase domain-containing protein</fullName>
    </recommendedName>
</protein>
<feature type="compositionally biased region" description="Low complexity" evidence="1">
    <location>
        <begin position="159"/>
        <end position="170"/>
    </location>
</feature>
<sequence>MSFLRLGDLPHDRPAEAVTALGRWLAGDDPEPLLIETSGSTGDPKRVVLRREAVLASATAAVERLGGPGRWVLALPAAYVAGVQVIVRSLLSRSWGSRRARPPSRRGRSTPRSWPPSCIACWRPTPTRCAASTPSCSVAAPSTPSCGVAPRRPAPGSWRRTAPARRPGGACTTGYRSTAWRCGSTRTGGSAWAARCCSTAMRGTRS</sequence>
<dbReference type="InterPro" id="IPR042099">
    <property type="entry name" value="ANL_N_sf"/>
</dbReference>
<gene>
    <name evidence="2" type="ORF">NOCA2170074</name>
</gene>
<dbReference type="SUPFAM" id="SSF56801">
    <property type="entry name" value="Acetyl-CoA synthetase-like"/>
    <property type="match status" value="1"/>
</dbReference>
<name>A0A2P2C1A2_9ZZZZ</name>
<reference evidence="2" key="1">
    <citation type="submission" date="2015-08" db="EMBL/GenBank/DDBJ databases">
        <authorList>
            <person name="Babu N.S."/>
            <person name="Beckwith C.J."/>
            <person name="Beseler K.G."/>
            <person name="Brison A."/>
            <person name="Carone J.V."/>
            <person name="Caskin T.P."/>
            <person name="Diamond M."/>
            <person name="Durham M.E."/>
            <person name="Foxe J.M."/>
            <person name="Go M."/>
            <person name="Henderson B.A."/>
            <person name="Jones I.B."/>
            <person name="McGettigan J.A."/>
            <person name="Micheletti S.J."/>
            <person name="Nasrallah M.E."/>
            <person name="Ortiz D."/>
            <person name="Piller C.R."/>
            <person name="Privatt S.R."/>
            <person name="Schneider S.L."/>
            <person name="Sharp S."/>
            <person name="Smith T.C."/>
            <person name="Stanton J.D."/>
            <person name="Ullery H.E."/>
            <person name="Wilson R.J."/>
            <person name="Serrano M.G."/>
            <person name="Buck G."/>
            <person name="Lee V."/>
            <person name="Wang Y."/>
            <person name="Carvalho R."/>
            <person name="Voegtly L."/>
            <person name="Shi R."/>
            <person name="Duckworth R."/>
            <person name="Johnson A."/>
            <person name="Loviza R."/>
            <person name="Walstead R."/>
            <person name="Shah Z."/>
            <person name="Kiflezghi M."/>
            <person name="Wade K."/>
            <person name="Ball S.L."/>
            <person name="Bradley K.W."/>
            <person name="Asai D.J."/>
            <person name="Bowman C.A."/>
            <person name="Russell D.A."/>
            <person name="Pope W.H."/>
            <person name="Jacobs-Sera D."/>
            <person name="Hendrix R.W."/>
            <person name="Hatfull G.F."/>
        </authorList>
    </citation>
    <scope>NUCLEOTIDE SEQUENCE</scope>
</reference>
<accession>A0A2P2C1A2</accession>
<evidence type="ECO:0008006" key="3">
    <source>
        <dbReference type="Google" id="ProtNLM"/>
    </source>
</evidence>